<dbReference type="InterPro" id="IPR046947">
    <property type="entry name" value="LytR-like"/>
</dbReference>
<feature type="domain" description="HTH LytTR-type" evidence="2">
    <location>
        <begin position="170"/>
        <end position="276"/>
    </location>
</feature>
<evidence type="ECO:0000256" key="1">
    <source>
        <dbReference type="SAM" id="Phobius"/>
    </source>
</evidence>
<dbReference type="PROSITE" id="PS50930">
    <property type="entry name" value="HTH_LYTTR"/>
    <property type="match status" value="1"/>
</dbReference>
<protein>
    <recommendedName>
        <fullName evidence="2">HTH LytTR-type domain-containing protein</fullName>
    </recommendedName>
</protein>
<dbReference type="SMART" id="SM00850">
    <property type="entry name" value="LytTR"/>
    <property type="match status" value="1"/>
</dbReference>
<dbReference type="GO" id="GO:0000156">
    <property type="term" value="F:phosphorelay response regulator activity"/>
    <property type="evidence" value="ECO:0007669"/>
    <property type="project" value="InterPro"/>
</dbReference>
<reference evidence="3 4" key="1">
    <citation type="submission" date="2020-01" db="EMBL/GenBank/DDBJ databases">
        <title>Spongiivirga citrea KCTC 32990T.</title>
        <authorList>
            <person name="Wang G."/>
        </authorList>
    </citation>
    <scope>NUCLEOTIDE SEQUENCE [LARGE SCALE GENOMIC DNA]</scope>
    <source>
        <strain evidence="3 4">KCTC 32990</strain>
    </source>
</reference>
<feature type="transmembrane region" description="Helical" evidence="1">
    <location>
        <begin position="38"/>
        <end position="62"/>
    </location>
</feature>
<accession>A0A6M0CKR2</accession>
<dbReference type="PANTHER" id="PTHR37299:SF1">
    <property type="entry name" value="STAGE 0 SPORULATION PROTEIN A HOMOLOG"/>
    <property type="match status" value="1"/>
</dbReference>
<feature type="transmembrane region" description="Helical" evidence="1">
    <location>
        <begin position="114"/>
        <end position="132"/>
    </location>
</feature>
<dbReference type="Proteomes" id="UP000474296">
    <property type="component" value="Unassembled WGS sequence"/>
</dbReference>
<feature type="transmembrane region" description="Helical" evidence="1">
    <location>
        <begin position="74"/>
        <end position="94"/>
    </location>
</feature>
<dbReference type="Gene3D" id="2.40.50.1020">
    <property type="entry name" value="LytTr DNA-binding domain"/>
    <property type="match status" value="1"/>
</dbReference>
<sequence>MTTQPFYFKEANRFIPYIAVIGIGIGTANYLLNGDLNWVQWVIQSLSTSFIIGYSLVLIVLNKPWFLSHLKTNFKLYIFLTCAFFISGVLATEMEHTIRSLIFQNQQFQPFTGGKMYLFNGIIALILGYSFFQNKLLKTKDAKSVQNKEHFDIQNNETDLSSTTNSISKIPVKQGENIVLIPIENIFYFEAYDNYSFVYIDQGEKKLCDYSLIFLETRLNKSFARVHRKYIVNENHIKQIKPHLNGRYVIMFDDKRIPSITSSKGYLSTIKNLIKIQ</sequence>
<evidence type="ECO:0000313" key="3">
    <source>
        <dbReference type="EMBL" id="NER18471.1"/>
    </source>
</evidence>
<keyword evidence="1" id="KW-0812">Transmembrane</keyword>
<keyword evidence="4" id="KW-1185">Reference proteome</keyword>
<dbReference type="InterPro" id="IPR007492">
    <property type="entry name" value="LytTR_DNA-bd_dom"/>
</dbReference>
<evidence type="ECO:0000259" key="2">
    <source>
        <dbReference type="PROSITE" id="PS50930"/>
    </source>
</evidence>
<feature type="transmembrane region" description="Helical" evidence="1">
    <location>
        <begin position="14"/>
        <end position="32"/>
    </location>
</feature>
<dbReference type="GO" id="GO:0003677">
    <property type="term" value="F:DNA binding"/>
    <property type="evidence" value="ECO:0007669"/>
    <property type="project" value="InterPro"/>
</dbReference>
<comment type="caution">
    <text evidence="3">The sequence shown here is derived from an EMBL/GenBank/DDBJ whole genome shotgun (WGS) entry which is preliminary data.</text>
</comment>
<name>A0A6M0CKR2_9FLAO</name>
<organism evidence="3 4">
    <name type="scientific">Spongiivirga citrea</name>
    <dbReference type="NCBI Taxonomy" id="1481457"/>
    <lineage>
        <taxon>Bacteria</taxon>
        <taxon>Pseudomonadati</taxon>
        <taxon>Bacteroidota</taxon>
        <taxon>Flavobacteriia</taxon>
        <taxon>Flavobacteriales</taxon>
        <taxon>Flavobacteriaceae</taxon>
        <taxon>Spongiivirga</taxon>
    </lineage>
</organism>
<dbReference type="Pfam" id="PF04397">
    <property type="entry name" value="LytTR"/>
    <property type="match status" value="1"/>
</dbReference>
<gene>
    <name evidence="3" type="ORF">GWK10_14730</name>
</gene>
<keyword evidence="1" id="KW-0472">Membrane</keyword>
<dbReference type="RefSeq" id="WP_164033161.1">
    <property type="nucleotide sequence ID" value="NZ_JAABOQ010000006.1"/>
</dbReference>
<proteinExistence type="predicted"/>
<keyword evidence="1" id="KW-1133">Transmembrane helix</keyword>
<evidence type="ECO:0000313" key="4">
    <source>
        <dbReference type="Proteomes" id="UP000474296"/>
    </source>
</evidence>
<dbReference type="AlphaFoldDB" id="A0A6M0CKR2"/>
<dbReference type="PANTHER" id="PTHR37299">
    <property type="entry name" value="TRANSCRIPTIONAL REGULATOR-RELATED"/>
    <property type="match status" value="1"/>
</dbReference>
<dbReference type="EMBL" id="JAABOQ010000006">
    <property type="protein sequence ID" value="NER18471.1"/>
    <property type="molecule type" value="Genomic_DNA"/>
</dbReference>